<proteinExistence type="predicted"/>
<comment type="caution">
    <text evidence="2">The sequence shown here is derived from an EMBL/GenBank/DDBJ whole genome shotgun (WGS) entry which is preliminary data.</text>
</comment>
<dbReference type="EMBL" id="BAABKC010000128">
    <property type="protein sequence ID" value="GAA5078441.1"/>
    <property type="molecule type" value="Genomic_DNA"/>
</dbReference>
<organism evidence="2 3">
    <name type="scientific">Streptomyces similanensis</name>
    <dbReference type="NCBI Taxonomy" id="1274988"/>
    <lineage>
        <taxon>Bacteria</taxon>
        <taxon>Bacillati</taxon>
        <taxon>Actinomycetota</taxon>
        <taxon>Actinomycetes</taxon>
        <taxon>Kitasatosporales</taxon>
        <taxon>Streptomycetaceae</taxon>
        <taxon>Streptomyces</taxon>
    </lineage>
</organism>
<protein>
    <submittedName>
        <fullName evidence="2">Uncharacterized protein</fullName>
    </submittedName>
</protein>
<gene>
    <name evidence="2" type="ORF">GCM10023336_70150</name>
</gene>
<sequence length="91" mass="9501">MAPKPWTKALSTLHPLFTVTAIAGTANYRLRKAVDGTTVVGLGFALTDLPQGQRAGRAPRPARQTTAPRAGARGRTARTRPAPPISPGCDA</sequence>
<feature type="compositionally biased region" description="Low complexity" evidence="1">
    <location>
        <begin position="51"/>
        <end position="74"/>
    </location>
</feature>
<accession>A0ABP9LKQ9</accession>
<evidence type="ECO:0000256" key="1">
    <source>
        <dbReference type="SAM" id="MobiDB-lite"/>
    </source>
</evidence>
<name>A0ABP9LKQ9_9ACTN</name>
<dbReference type="RefSeq" id="WP_425589136.1">
    <property type="nucleotide sequence ID" value="NZ_BAABKC010000128.1"/>
</dbReference>
<feature type="region of interest" description="Disordered" evidence="1">
    <location>
        <begin position="51"/>
        <end position="91"/>
    </location>
</feature>
<keyword evidence="3" id="KW-1185">Reference proteome</keyword>
<dbReference type="Proteomes" id="UP001500124">
    <property type="component" value="Unassembled WGS sequence"/>
</dbReference>
<reference evidence="3" key="1">
    <citation type="journal article" date="2019" name="Int. J. Syst. Evol. Microbiol.">
        <title>The Global Catalogue of Microorganisms (GCM) 10K type strain sequencing project: providing services to taxonomists for standard genome sequencing and annotation.</title>
        <authorList>
            <consortium name="The Broad Institute Genomics Platform"/>
            <consortium name="The Broad Institute Genome Sequencing Center for Infectious Disease"/>
            <person name="Wu L."/>
            <person name="Ma J."/>
        </authorList>
    </citation>
    <scope>NUCLEOTIDE SEQUENCE [LARGE SCALE GENOMIC DNA]</scope>
    <source>
        <strain evidence="3">JCM 18410</strain>
    </source>
</reference>
<feature type="compositionally biased region" description="Pro residues" evidence="1">
    <location>
        <begin position="81"/>
        <end position="91"/>
    </location>
</feature>
<evidence type="ECO:0000313" key="2">
    <source>
        <dbReference type="EMBL" id="GAA5078441.1"/>
    </source>
</evidence>
<evidence type="ECO:0000313" key="3">
    <source>
        <dbReference type="Proteomes" id="UP001500124"/>
    </source>
</evidence>